<dbReference type="PANTHER" id="PTHR35145">
    <property type="entry name" value="CYTOPLASMIC PROTEIN-RELATED"/>
    <property type="match status" value="1"/>
</dbReference>
<dbReference type="GO" id="GO:0003677">
    <property type="term" value="F:DNA binding"/>
    <property type="evidence" value="ECO:0007669"/>
    <property type="project" value="UniProtKB-KW"/>
</dbReference>
<dbReference type="SUPFAM" id="SSF142906">
    <property type="entry name" value="YjbR-like"/>
    <property type="match status" value="1"/>
</dbReference>
<dbReference type="Gene3D" id="3.90.1150.30">
    <property type="match status" value="1"/>
</dbReference>
<evidence type="ECO:0000313" key="2">
    <source>
        <dbReference type="Proteomes" id="UP001208131"/>
    </source>
</evidence>
<dbReference type="InterPro" id="IPR007351">
    <property type="entry name" value="YjbR"/>
</dbReference>
<reference evidence="1 2" key="1">
    <citation type="journal article" date="2021" name="ISME Commun">
        <title>Automated analysis of genomic sequences facilitates high-throughput and comprehensive description of bacteria.</title>
        <authorList>
            <person name="Hitch T.C.A."/>
        </authorList>
    </citation>
    <scope>NUCLEOTIDE SEQUENCE [LARGE SCALE GENOMIC DNA]</scope>
    <source>
        <strain evidence="1 2">Sanger_31</strain>
    </source>
</reference>
<dbReference type="RefSeq" id="WP_022287230.1">
    <property type="nucleotide sequence ID" value="NZ_JAOQJZ010000004.1"/>
</dbReference>
<dbReference type="AlphaFoldDB" id="A0AAE3IGH9"/>
<keyword evidence="2" id="KW-1185">Reference proteome</keyword>
<dbReference type="EMBL" id="JAOQJZ010000004">
    <property type="protein sequence ID" value="MCU6705470.1"/>
    <property type="molecule type" value="Genomic_DNA"/>
</dbReference>
<dbReference type="InterPro" id="IPR058532">
    <property type="entry name" value="YjbR/MT2646/Rv2570-like"/>
</dbReference>
<organism evidence="1 2">
    <name type="scientific">Hominimerdicola aceti</name>
    <dbReference type="NCBI Taxonomy" id="2981726"/>
    <lineage>
        <taxon>Bacteria</taxon>
        <taxon>Bacillati</taxon>
        <taxon>Bacillota</taxon>
        <taxon>Clostridia</taxon>
        <taxon>Eubacteriales</taxon>
        <taxon>Oscillospiraceae</taxon>
        <taxon>Hominimerdicola</taxon>
    </lineage>
</organism>
<protein>
    <submittedName>
        <fullName evidence="1">MmcQ/YjbR family DNA-binding protein</fullName>
    </submittedName>
</protein>
<proteinExistence type="predicted"/>
<accession>A0AAE3IGH9</accession>
<name>A0AAE3IGH9_9FIRM</name>
<gene>
    <name evidence="1" type="ORF">OCV57_05970</name>
</gene>
<dbReference type="Pfam" id="PF04237">
    <property type="entry name" value="YjbR"/>
    <property type="match status" value="1"/>
</dbReference>
<evidence type="ECO:0000313" key="1">
    <source>
        <dbReference type="EMBL" id="MCU6705470.1"/>
    </source>
</evidence>
<dbReference type="InterPro" id="IPR038056">
    <property type="entry name" value="YjbR-like_sf"/>
</dbReference>
<sequence length="122" mass="14625">MTKEEYLDFCGSIAGATYDQPFNEDFQSTALRHWDTKKWFGLLMLHNDRWIVNLKLKPEEVLFYRDIYKGVTEAYHMNKVHWITLYLDSDVPTEEIEDLTLRSFELTKSKDKKKTKKRKEAL</sequence>
<comment type="caution">
    <text evidence="1">The sequence shown here is derived from an EMBL/GenBank/DDBJ whole genome shotgun (WGS) entry which is preliminary data.</text>
</comment>
<keyword evidence="1" id="KW-0238">DNA-binding</keyword>
<dbReference type="Proteomes" id="UP001208131">
    <property type="component" value="Unassembled WGS sequence"/>
</dbReference>
<dbReference type="PANTHER" id="PTHR35145:SF1">
    <property type="entry name" value="CYTOPLASMIC PROTEIN"/>
    <property type="match status" value="1"/>
</dbReference>